<dbReference type="InterPro" id="IPR020625">
    <property type="entry name" value="Schiff_base-form_aldolases_AS"/>
</dbReference>
<gene>
    <name evidence="16" type="primary">dapA_2</name>
    <name evidence="12" type="synonym">dapA</name>
    <name evidence="16" type="ORF">LuPra_05720</name>
</gene>
<feature type="active site" description="Proton donor/acceptor" evidence="12 14">
    <location>
        <position position="138"/>
    </location>
</feature>
<evidence type="ECO:0000256" key="12">
    <source>
        <dbReference type="HAMAP-Rule" id="MF_00418"/>
    </source>
</evidence>
<feature type="site" description="Part of a proton relay during catalysis" evidence="12">
    <location>
        <position position="49"/>
    </location>
</feature>
<evidence type="ECO:0000256" key="1">
    <source>
        <dbReference type="ARBA" id="ARBA00003294"/>
    </source>
</evidence>
<comment type="catalytic activity">
    <reaction evidence="11 12">
        <text>L-aspartate 4-semialdehyde + pyruvate = (2S,4S)-4-hydroxy-2,3,4,5-tetrahydrodipicolinate + H2O + H(+)</text>
        <dbReference type="Rhea" id="RHEA:34171"/>
        <dbReference type="ChEBI" id="CHEBI:15361"/>
        <dbReference type="ChEBI" id="CHEBI:15377"/>
        <dbReference type="ChEBI" id="CHEBI:15378"/>
        <dbReference type="ChEBI" id="CHEBI:67139"/>
        <dbReference type="ChEBI" id="CHEBI:537519"/>
        <dbReference type="EC" id="4.3.3.7"/>
    </reaction>
</comment>
<organism evidence="16 17">
    <name type="scientific">Luteitalea pratensis</name>
    <dbReference type="NCBI Taxonomy" id="1855912"/>
    <lineage>
        <taxon>Bacteria</taxon>
        <taxon>Pseudomonadati</taxon>
        <taxon>Acidobacteriota</taxon>
        <taxon>Vicinamibacteria</taxon>
        <taxon>Vicinamibacterales</taxon>
        <taxon>Vicinamibacteraceae</taxon>
        <taxon>Luteitalea</taxon>
    </lineage>
</organism>
<feature type="binding site" evidence="12 15">
    <location>
        <position position="50"/>
    </location>
    <ligand>
        <name>pyruvate</name>
        <dbReference type="ChEBI" id="CHEBI:15361"/>
    </ligand>
</feature>
<reference evidence="17" key="2">
    <citation type="submission" date="2016-04" db="EMBL/GenBank/DDBJ databases">
        <title>First Complete Genome Sequence of a Subdivision 6 Acidobacterium.</title>
        <authorList>
            <person name="Huang S."/>
            <person name="Vieira S."/>
            <person name="Bunk B."/>
            <person name="Riedel T."/>
            <person name="Sproeer C."/>
            <person name="Overmann J."/>
        </authorList>
    </citation>
    <scope>NUCLEOTIDE SEQUENCE [LARGE SCALE GENOMIC DNA]</scope>
    <source>
        <strain evidence="17">DSM 100886 HEG_-6_39</strain>
    </source>
</reference>
<accession>A0A143PUU6</accession>
<dbReference type="GO" id="GO:0019877">
    <property type="term" value="P:diaminopimelate biosynthetic process"/>
    <property type="evidence" value="ECO:0007669"/>
    <property type="project" value="UniProtKB-UniRule"/>
</dbReference>
<dbReference type="KEGG" id="abac:LuPra_05720"/>
<dbReference type="HAMAP" id="MF_00418">
    <property type="entry name" value="DapA"/>
    <property type="match status" value="1"/>
</dbReference>
<comment type="subcellular location">
    <subcellularLocation>
        <location evidence="12">Cytoplasm</location>
    </subcellularLocation>
</comment>
<comment type="pathway">
    <text evidence="2 12">Amino-acid biosynthesis; L-lysine biosynthesis via DAP pathway; (S)-tetrahydrodipicolinate from L-aspartate: step 3/4.</text>
</comment>
<keyword evidence="8 12" id="KW-0457">Lysine biosynthesis</keyword>
<dbReference type="SMART" id="SM01130">
    <property type="entry name" value="DHDPS"/>
    <property type="match status" value="1"/>
</dbReference>
<dbReference type="EC" id="4.3.3.7" evidence="4 12"/>
<comment type="subunit">
    <text evidence="12">Homotetramer; dimer of dimers.</text>
</comment>
<dbReference type="SUPFAM" id="SSF51569">
    <property type="entry name" value="Aldolase"/>
    <property type="match status" value="1"/>
</dbReference>
<evidence type="ECO:0000256" key="15">
    <source>
        <dbReference type="PIRSR" id="PIRSR001365-2"/>
    </source>
</evidence>
<dbReference type="InterPro" id="IPR013785">
    <property type="entry name" value="Aldolase_TIM"/>
</dbReference>
<keyword evidence="9 12" id="KW-0456">Lyase</keyword>
<keyword evidence="17" id="KW-1185">Reference proteome</keyword>
<dbReference type="UniPathway" id="UPA00034">
    <property type="reaction ID" value="UER00017"/>
</dbReference>
<keyword evidence="6 12" id="KW-0028">Amino-acid biosynthesis</keyword>
<dbReference type="InterPro" id="IPR005263">
    <property type="entry name" value="DapA"/>
</dbReference>
<protein>
    <recommendedName>
        <fullName evidence="4 12">4-hydroxy-tetrahydrodipicolinate synthase</fullName>
        <shortName evidence="12">HTPA synthase</shortName>
        <ecNumber evidence="4 12">4.3.3.7</ecNumber>
    </recommendedName>
</protein>
<dbReference type="CDD" id="cd00950">
    <property type="entry name" value="DHDPS"/>
    <property type="match status" value="1"/>
</dbReference>
<dbReference type="STRING" id="1855912.LuPra_05720"/>
<evidence type="ECO:0000256" key="14">
    <source>
        <dbReference type="PIRSR" id="PIRSR001365-1"/>
    </source>
</evidence>
<reference evidence="16 17" key="1">
    <citation type="journal article" date="2016" name="Genome Announc.">
        <title>First Complete Genome Sequence of a Subdivision 6 Acidobacterium Strain.</title>
        <authorList>
            <person name="Huang S."/>
            <person name="Vieira S."/>
            <person name="Bunk B."/>
            <person name="Riedel T."/>
            <person name="Sproer C."/>
            <person name="Overmann J."/>
        </authorList>
    </citation>
    <scope>NUCLEOTIDE SEQUENCE [LARGE SCALE GENOMIC DNA]</scope>
    <source>
        <strain evidence="17">DSM 100886 HEG_-6_39</strain>
    </source>
</reference>
<evidence type="ECO:0000256" key="7">
    <source>
        <dbReference type="ARBA" id="ARBA00022915"/>
    </source>
</evidence>
<keyword evidence="10 12" id="KW-0704">Schiff base</keyword>
<dbReference type="PANTHER" id="PTHR12128">
    <property type="entry name" value="DIHYDRODIPICOLINATE SYNTHASE"/>
    <property type="match status" value="1"/>
</dbReference>
<evidence type="ECO:0000256" key="9">
    <source>
        <dbReference type="ARBA" id="ARBA00023239"/>
    </source>
</evidence>
<dbReference type="PATRIC" id="fig|1813736.3.peg.6009"/>
<dbReference type="OrthoDB" id="9782828at2"/>
<evidence type="ECO:0000256" key="11">
    <source>
        <dbReference type="ARBA" id="ARBA00047836"/>
    </source>
</evidence>
<feature type="site" description="Part of a proton relay during catalysis" evidence="12">
    <location>
        <position position="112"/>
    </location>
</feature>
<evidence type="ECO:0000313" key="17">
    <source>
        <dbReference type="Proteomes" id="UP000076079"/>
    </source>
</evidence>
<comment type="similarity">
    <text evidence="3 12 13">Belongs to the DapA family.</text>
</comment>
<dbReference type="GO" id="GO:0005829">
    <property type="term" value="C:cytosol"/>
    <property type="evidence" value="ECO:0007669"/>
    <property type="project" value="TreeGrafter"/>
</dbReference>
<keyword evidence="7 12" id="KW-0220">Diaminopimelate biosynthesis</keyword>
<dbReference type="NCBIfam" id="TIGR00674">
    <property type="entry name" value="dapA"/>
    <property type="match status" value="1"/>
</dbReference>
<feature type="active site" description="Schiff-base intermediate with substrate" evidence="12 14">
    <location>
        <position position="166"/>
    </location>
</feature>
<dbReference type="PIRSF" id="PIRSF001365">
    <property type="entry name" value="DHDPS"/>
    <property type="match status" value="1"/>
</dbReference>
<evidence type="ECO:0000256" key="10">
    <source>
        <dbReference type="ARBA" id="ARBA00023270"/>
    </source>
</evidence>
<evidence type="ECO:0000256" key="5">
    <source>
        <dbReference type="ARBA" id="ARBA00022490"/>
    </source>
</evidence>
<sequence length="302" mass="31851">MTPRRPFTGCGTALVTPFTVSGRIDEAAVRRLARRQIEAGMHFLVPVGTTGEAPTLSAAEKRVVVELVVDEVKGVVPVLAGAGGYDTAEVIESAHAMAAAGANGILSVSPYYNKPTQEGLFQHYASIASNTNLPIVLYNVPARTGSNIEPATTERLAQLPQIVGIKEASGNVFQIADVRRRVPADFLVLSGDDTLTLPVMALGGEGVISVAGNEVPSDMARLVEACERGDFAAARVIHQRLLPLLQANFLESNPGPVKAVMALAGLLEPTYRLPMVAPTSHSLQTLRRIALDLGLLAETTSA</sequence>
<name>A0A143PUU6_LUTPR</name>
<dbReference type="Gene3D" id="3.20.20.70">
    <property type="entry name" value="Aldolase class I"/>
    <property type="match status" value="1"/>
</dbReference>
<comment type="function">
    <text evidence="1 12">Catalyzes the condensation of (S)-aspartate-beta-semialdehyde [(S)-ASA] and pyruvate to 4-hydroxy-tetrahydrodipicolinate (HTPA).</text>
</comment>
<dbReference type="InterPro" id="IPR002220">
    <property type="entry name" value="DapA-like"/>
</dbReference>
<dbReference type="Pfam" id="PF00701">
    <property type="entry name" value="DHDPS"/>
    <property type="match status" value="1"/>
</dbReference>
<dbReference type="RefSeq" id="WP_110173901.1">
    <property type="nucleotide sequence ID" value="NZ_CP015136.1"/>
</dbReference>
<evidence type="ECO:0000256" key="8">
    <source>
        <dbReference type="ARBA" id="ARBA00023154"/>
    </source>
</evidence>
<dbReference type="AlphaFoldDB" id="A0A143PUU6"/>
<evidence type="ECO:0000313" key="16">
    <source>
        <dbReference type="EMBL" id="AMY12445.1"/>
    </source>
</evidence>
<dbReference type="Proteomes" id="UP000076079">
    <property type="component" value="Chromosome"/>
</dbReference>
<dbReference type="PANTHER" id="PTHR12128:SF66">
    <property type="entry name" value="4-HYDROXY-2-OXOGLUTARATE ALDOLASE, MITOCHONDRIAL"/>
    <property type="match status" value="1"/>
</dbReference>
<evidence type="ECO:0000256" key="6">
    <source>
        <dbReference type="ARBA" id="ARBA00022605"/>
    </source>
</evidence>
<dbReference type="PROSITE" id="PS00666">
    <property type="entry name" value="DHDPS_2"/>
    <property type="match status" value="1"/>
</dbReference>
<feature type="binding site" evidence="12 15">
    <location>
        <position position="208"/>
    </location>
    <ligand>
        <name>pyruvate</name>
        <dbReference type="ChEBI" id="CHEBI:15361"/>
    </ligand>
</feature>
<evidence type="ECO:0000256" key="2">
    <source>
        <dbReference type="ARBA" id="ARBA00005120"/>
    </source>
</evidence>
<evidence type="ECO:0000256" key="13">
    <source>
        <dbReference type="PIRNR" id="PIRNR001365"/>
    </source>
</evidence>
<comment type="caution">
    <text evidence="12">Was originally thought to be a dihydrodipicolinate synthase (DHDPS), catalyzing the condensation of (S)-aspartate-beta-semialdehyde [(S)-ASA] and pyruvate to dihydrodipicolinate (DHDP). However, it was shown in E.coli that the product of the enzymatic reaction is not dihydrodipicolinate but in fact (4S)-4-hydroxy-2,3,4,5-tetrahydro-(2S)-dipicolinic acid (HTPA), and that the consecutive dehydration reaction leading to DHDP is not spontaneous but catalyzed by DapB.</text>
</comment>
<proteinExistence type="inferred from homology"/>
<dbReference type="GO" id="GO:0008840">
    <property type="term" value="F:4-hydroxy-tetrahydrodipicolinate synthase activity"/>
    <property type="evidence" value="ECO:0007669"/>
    <property type="project" value="UniProtKB-UniRule"/>
</dbReference>
<keyword evidence="5 12" id="KW-0963">Cytoplasm</keyword>
<dbReference type="EMBL" id="CP015136">
    <property type="protein sequence ID" value="AMY12445.1"/>
    <property type="molecule type" value="Genomic_DNA"/>
</dbReference>
<dbReference type="GO" id="GO:0009089">
    <property type="term" value="P:lysine biosynthetic process via diaminopimelate"/>
    <property type="evidence" value="ECO:0007669"/>
    <property type="project" value="UniProtKB-UniRule"/>
</dbReference>
<evidence type="ECO:0000256" key="4">
    <source>
        <dbReference type="ARBA" id="ARBA00012086"/>
    </source>
</evidence>
<dbReference type="PRINTS" id="PR00146">
    <property type="entry name" value="DHPICSNTHASE"/>
</dbReference>
<evidence type="ECO:0000256" key="3">
    <source>
        <dbReference type="ARBA" id="ARBA00007592"/>
    </source>
</evidence>